<dbReference type="EMBL" id="CP002541">
    <property type="protein sequence ID" value="ADY14779.1"/>
    <property type="molecule type" value="Genomic_DNA"/>
</dbReference>
<dbReference type="HOGENOM" id="CLU_017584_5_1_12"/>
<evidence type="ECO:0000259" key="4">
    <source>
        <dbReference type="PROSITE" id="PS50949"/>
    </source>
</evidence>
<reference evidence="6" key="1">
    <citation type="submission" date="2011-02" db="EMBL/GenBank/DDBJ databases">
        <title>Complete sequence of Spirochaeta sp. Buddy.</title>
        <authorList>
            <person name="Lucas S."/>
            <person name="Copeland A."/>
            <person name="Lapidus A."/>
            <person name="Cheng J.-F."/>
            <person name="Goodwin L."/>
            <person name="Pitluck S."/>
            <person name="Zeytun A."/>
            <person name="Detter J.C."/>
            <person name="Han C."/>
            <person name="Tapia R."/>
            <person name="Land M."/>
            <person name="Hauser L."/>
            <person name="Kyrpides N."/>
            <person name="Ivanova N."/>
            <person name="Mikhailova N."/>
            <person name="Pagani I."/>
            <person name="Ritalahti K.M."/>
            <person name="Loeffler F.E."/>
            <person name="Woyke T."/>
        </authorList>
    </citation>
    <scope>NUCLEOTIDE SEQUENCE [LARGE SCALE GENOMIC DNA]</scope>
    <source>
        <strain evidence="6">ATCC BAA-1886 / DSM 22777 / Buddy</strain>
    </source>
</reference>
<dbReference type="Gene3D" id="1.10.10.10">
    <property type="entry name" value="Winged helix-like DNA-binding domain superfamily/Winged helix DNA-binding domain"/>
    <property type="match status" value="1"/>
</dbReference>
<keyword evidence="6" id="KW-1185">Reference proteome</keyword>
<protein>
    <submittedName>
        <fullName evidence="5">Transcriptional regulator, GntR family</fullName>
    </submittedName>
</protein>
<dbReference type="Proteomes" id="UP000008466">
    <property type="component" value="Chromosome"/>
</dbReference>
<dbReference type="PANTHER" id="PTHR43537:SF47">
    <property type="entry name" value="REGULATORY PROTEIN GNTR HTH"/>
    <property type="match status" value="1"/>
</dbReference>
<proteinExistence type="predicted"/>
<dbReference type="RefSeq" id="WP_013608622.1">
    <property type="nucleotide sequence ID" value="NC_015152.1"/>
</dbReference>
<dbReference type="eggNOG" id="COG1802">
    <property type="taxonomic scope" value="Bacteria"/>
</dbReference>
<dbReference type="InterPro" id="IPR036388">
    <property type="entry name" value="WH-like_DNA-bd_sf"/>
</dbReference>
<evidence type="ECO:0000313" key="6">
    <source>
        <dbReference type="Proteomes" id="UP000008466"/>
    </source>
</evidence>
<dbReference type="GO" id="GO:0003700">
    <property type="term" value="F:DNA-binding transcription factor activity"/>
    <property type="evidence" value="ECO:0007669"/>
    <property type="project" value="InterPro"/>
</dbReference>
<name>F0RZM8_SPHGB</name>
<sequence>MPKCIQNSLSDQVYTMLKDQILSGQLKGGMKIPEESLAEQFGVSRTPIREAIRRLAEYGLITIKPRSHATVSLISEQEANDIARVRVTLEQLAIDSIDEESYAQNVKELSRYAADCQYAMGIGDRATVFEQDSLFHLALIRASRNSALISISERLDAKIQQLRIAQNLPEDELAYYLAQHAQMMTLLKNGDKEACKRMLYEHITHDLTSHVMGQNA</sequence>
<keyword evidence="3" id="KW-0804">Transcription</keyword>
<dbReference type="Pfam" id="PF00392">
    <property type="entry name" value="GntR"/>
    <property type="match status" value="1"/>
</dbReference>
<dbReference type="Gene3D" id="1.20.120.530">
    <property type="entry name" value="GntR ligand-binding domain-like"/>
    <property type="match status" value="1"/>
</dbReference>
<dbReference type="GO" id="GO:0003677">
    <property type="term" value="F:DNA binding"/>
    <property type="evidence" value="ECO:0007669"/>
    <property type="project" value="UniProtKB-KW"/>
</dbReference>
<dbReference type="SUPFAM" id="SSF46785">
    <property type="entry name" value="Winged helix' DNA-binding domain"/>
    <property type="match status" value="1"/>
</dbReference>
<dbReference type="KEGG" id="sbu:SpiBuddy_2972"/>
<dbReference type="SMART" id="SM00895">
    <property type="entry name" value="FCD"/>
    <property type="match status" value="1"/>
</dbReference>
<dbReference type="PROSITE" id="PS50949">
    <property type="entry name" value="HTH_GNTR"/>
    <property type="match status" value="1"/>
</dbReference>
<dbReference type="CDD" id="cd07377">
    <property type="entry name" value="WHTH_GntR"/>
    <property type="match status" value="1"/>
</dbReference>
<gene>
    <name evidence="5" type="ordered locus">SpiBuddy_2972</name>
</gene>
<evidence type="ECO:0000313" key="5">
    <source>
        <dbReference type="EMBL" id="ADY14779.1"/>
    </source>
</evidence>
<dbReference type="OrthoDB" id="362718at2"/>
<dbReference type="PANTHER" id="PTHR43537">
    <property type="entry name" value="TRANSCRIPTIONAL REGULATOR, GNTR FAMILY"/>
    <property type="match status" value="1"/>
</dbReference>
<dbReference type="InterPro" id="IPR036390">
    <property type="entry name" value="WH_DNA-bd_sf"/>
</dbReference>
<dbReference type="InterPro" id="IPR011711">
    <property type="entry name" value="GntR_C"/>
</dbReference>
<evidence type="ECO:0000256" key="2">
    <source>
        <dbReference type="ARBA" id="ARBA00023125"/>
    </source>
</evidence>
<evidence type="ECO:0000256" key="1">
    <source>
        <dbReference type="ARBA" id="ARBA00023015"/>
    </source>
</evidence>
<keyword evidence="2" id="KW-0238">DNA-binding</keyword>
<dbReference type="InterPro" id="IPR008920">
    <property type="entry name" value="TF_FadR/GntR_C"/>
</dbReference>
<dbReference type="SMART" id="SM00345">
    <property type="entry name" value="HTH_GNTR"/>
    <property type="match status" value="1"/>
</dbReference>
<dbReference type="SUPFAM" id="SSF48008">
    <property type="entry name" value="GntR ligand-binding domain-like"/>
    <property type="match status" value="1"/>
</dbReference>
<dbReference type="Pfam" id="PF07729">
    <property type="entry name" value="FCD"/>
    <property type="match status" value="1"/>
</dbReference>
<dbReference type="STRING" id="158189.SpiBuddy_2972"/>
<keyword evidence="1" id="KW-0805">Transcription regulation</keyword>
<dbReference type="InterPro" id="IPR000524">
    <property type="entry name" value="Tscrpt_reg_HTH_GntR"/>
</dbReference>
<organism evidence="5 6">
    <name type="scientific">Sphaerochaeta globosa (strain ATCC BAA-1886 / DSM 22777 / Buddy)</name>
    <name type="common">Spirochaeta sp. (strain Buddy)</name>
    <dbReference type="NCBI Taxonomy" id="158189"/>
    <lineage>
        <taxon>Bacteria</taxon>
        <taxon>Pseudomonadati</taxon>
        <taxon>Spirochaetota</taxon>
        <taxon>Spirochaetia</taxon>
        <taxon>Spirochaetales</taxon>
        <taxon>Sphaerochaetaceae</taxon>
        <taxon>Sphaerochaeta</taxon>
    </lineage>
</organism>
<dbReference type="AlphaFoldDB" id="F0RZM8"/>
<accession>F0RZM8</accession>
<feature type="domain" description="HTH gntR-type" evidence="4">
    <location>
        <begin position="7"/>
        <end position="74"/>
    </location>
</feature>
<dbReference type="PRINTS" id="PR00035">
    <property type="entry name" value="HTHGNTR"/>
</dbReference>
<evidence type="ECO:0000256" key="3">
    <source>
        <dbReference type="ARBA" id="ARBA00023163"/>
    </source>
</evidence>